<dbReference type="InterPro" id="IPR000246">
    <property type="entry name" value="Peptidase_T2"/>
</dbReference>
<dbReference type="Pfam" id="PF01112">
    <property type="entry name" value="Asparaginase_2"/>
    <property type="match status" value="1"/>
</dbReference>
<dbReference type="Gramene" id="Psat05G0831500-T1">
    <property type="protein sequence ID" value="KAI5414121.1"/>
    <property type="gene ID" value="KIW84_058315"/>
</dbReference>
<evidence type="ECO:0000313" key="6">
    <source>
        <dbReference type="EMBL" id="KAI5414121.1"/>
    </source>
</evidence>
<sequence>MRLRSGAKTRNHERISKIRIRMTGSRSSSTSTDVNEDTVGLTNASLMTITTIYGLMPEIVDSNRNLASSTSTGGLVNKMVGRIGDTSVIGAGTYANEFYAIPAIGKIKVIVCVVIARDVAATIEFKGNSLKEDVDYVVHVCLVDMSITGEVAMPYNTTCMFRACATEDEYSEVANDCSACSMEYV</sequence>
<evidence type="ECO:0000256" key="5">
    <source>
        <dbReference type="SAM" id="MobiDB-lite"/>
    </source>
</evidence>
<evidence type="ECO:0000256" key="3">
    <source>
        <dbReference type="ARBA" id="ARBA00012879"/>
    </source>
</evidence>
<evidence type="ECO:0000256" key="4">
    <source>
        <dbReference type="ARBA" id="ARBA00022813"/>
    </source>
</evidence>
<dbReference type="GO" id="GO:0008798">
    <property type="term" value="F:beta-aspartyl-peptidase activity"/>
    <property type="evidence" value="ECO:0007669"/>
    <property type="project" value="UniProtKB-EC"/>
</dbReference>
<dbReference type="InterPro" id="IPR029055">
    <property type="entry name" value="Ntn_hydrolases_N"/>
</dbReference>
<dbReference type="PANTHER" id="PTHR10188:SF6">
    <property type="entry name" value="N(4)-(BETA-N-ACETYLGLUCOSAMINYL)-L-ASPARAGINASE"/>
    <property type="match status" value="1"/>
</dbReference>
<evidence type="ECO:0000313" key="7">
    <source>
        <dbReference type="Proteomes" id="UP001058974"/>
    </source>
</evidence>
<dbReference type="AlphaFoldDB" id="A0A9D4X8K0"/>
<comment type="subunit">
    <text evidence="2">Heterotetramer of two alpha and two beta chains arranged as a dimer of alpha/beta heterodimers.</text>
</comment>
<comment type="catalytic activity">
    <reaction evidence="1">
        <text>Cleavage of a beta-linked Asp residue from the N-terminus of a polypeptide.</text>
        <dbReference type="EC" id="3.4.19.5"/>
    </reaction>
</comment>
<keyword evidence="4" id="KW-0068">Autocatalytic cleavage</keyword>
<evidence type="ECO:0000256" key="1">
    <source>
        <dbReference type="ARBA" id="ARBA00000306"/>
    </source>
</evidence>
<feature type="region of interest" description="Disordered" evidence="5">
    <location>
        <begin position="1"/>
        <end position="35"/>
    </location>
</feature>
<dbReference type="GO" id="GO:0016811">
    <property type="term" value="F:hydrolase activity, acting on carbon-nitrogen (but not peptide) bonds, in linear amides"/>
    <property type="evidence" value="ECO:0007669"/>
    <property type="project" value="UniProtKB-ARBA"/>
</dbReference>
<name>A0A9D4X8K0_PEA</name>
<dbReference type="EC" id="3.4.19.5" evidence="3"/>
<dbReference type="Proteomes" id="UP001058974">
    <property type="component" value="Chromosome 5"/>
</dbReference>
<dbReference type="SUPFAM" id="SSF56235">
    <property type="entry name" value="N-terminal nucleophile aminohydrolases (Ntn hydrolases)"/>
    <property type="match status" value="1"/>
</dbReference>
<feature type="compositionally biased region" description="Low complexity" evidence="5">
    <location>
        <begin position="23"/>
        <end position="32"/>
    </location>
</feature>
<gene>
    <name evidence="6" type="ORF">KIW84_058315</name>
</gene>
<protein>
    <recommendedName>
        <fullName evidence="3">beta-aspartyl-peptidase</fullName>
        <ecNumber evidence="3">3.4.19.5</ecNumber>
    </recommendedName>
</protein>
<comment type="caution">
    <text evidence="6">The sequence shown here is derived from an EMBL/GenBank/DDBJ whole genome shotgun (WGS) entry which is preliminary data.</text>
</comment>
<dbReference type="Gene3D" id="3.60.20.30">
    <property type="entry name" value="(Glycosyl)asparaginase"/>
    <property type="match status" value="1"/>
</dbReference>
<proteinExistence type="predicted"/>
<reference evidence="6 7" key="1">
    <citation type="journal article" date="2022" name="Nat. Genet.">
        <title>Improved pea reference genome and pan-genome highlight genomic features and evolutionary characteristics.</title>
        <authorList>
            <person name="Yang T."/>
            <person name="Liu R."/>
            <person name="Luo Y."/>
            <person name="Hu S."/>
            <person name="Wang D."/>
            <person name="Wang C."/>
            <person name="Pandey M.K."/>
            <person name="Ge S."/>
            <person name="Xu Q."/>
            <person name="Li N."/>
            <person name="Li G."/>
            <person name="Huang Y."/>
            <person name="Saxena R.K."/>
            <person name="Ji Y."/>
            <person name="Li M."/>
            <person name="Yan X."/>
            <person name="He Y."/>
            <person name="Liu Y."/>
            <person name="Wang X."/>
            <person name="Xiang C."/>
            <person name="Varshney R.K."/>
            <person name="Ding H."/>
            <person name="Gao S."/>
            <person name="Zong X."/>
        </authorList>
    </citation>
    <scope>NUCLEOTIDE SEQUENCE [LARGE SCALE GENOMIC DNA]</scope>
    <source>
        <strain evidence="6 7">cv. Zhongwan 6</strain>
    </source>
</reference>
<evidence type="ECO:0000256" key="2">
    <source>
        <dbReference type="ARBA" id="ARBA00011601"/>
    </source>
</evidence>
<keyword evidence="7" id="KW-1185">Reference proteome</keyword>
<dbReference type="PANTHER" id="PTHR10188">
    <property type="entry name" value="L-ASPARAGINASE"/>
    <property type="match status" value="1"/>
</dbReference>
<organism evidence="6 7">
    <name type="scientific">Pisum sativum</name>
    <name type="common">Garden pea</name>
    <name type="synonym">Lathyrus oleraceus</name>
    <dbReference type="NCBI Taxonomy" id="3888"/>
    <lineage>
        <taxon>Eukaryota</taxon>
        <taxon>Viridiplantae</taxon>
        <taxon>Streptophyta</taxon>
        <taxon>Embryophyta</taxon>
        <taxon>Tracheophyta</taxon>
        <taxon>Spermatophyta</taxon>
        <taxon>Magnoliopsida</taxon>
        <taxon>eudicotyledons</taxon>
        <taxon>Gunneridae</taxon>
        <taxon>Pentapetalae</taxon>
        <taxon>rosids</taxon>
        <taxon>fabids</taxon>
        <taxon>Fabales</taxon>
        <taxon>Fabaceae</taxon>
        <taxon>Papilionoideae</taxon>
        <taxon>50 kb inversion clade</taxon>
        <taxon>NPAAA clade</taxon>
        <taxon>Hologalegina</taxon>
        <taxon>IRL clade</taxon>
        <taxon>Fabeae</taxon>
        <taxon>Lathyrus</taxon>
    </lineage>
</organism>
<accession>A0A9D4X8K0</accession>
<dbReference type="EMBL" id="JAMSHJ010000005">
    <property type="protein sequence ID" value="KAI5414121.1"/>
    <property type="molecule type" value="Genomic_DNA"/>
</dbReference>